<comment type="caution">
    <text evidence="1">The sequence shown here is derived from an EMBL/GenBank/DDBJ whole genome shotgun (WGS) entry which is preliminary data.</text>
</comment>
<keyword evidence="2" id="KW-1185">Reference proteome</keyword>
<reference evidence="1 2" key="1">
    <citation type="submission" date="2018-06" db="EMBL/GenBank/DDBJ databases">
        <title>Paenibacillus montanisoli sp. nov., isolated from mountain area soil.</title>
        <authorList>
            <person name="Wu M."/>
        </authorList>
    </citation>
    <scope>NUCLEOTIDE SEQUENCE [LARGE SCALE GENOMIC DNA]</scope>
    <source>
        <strain evidence="1 2">RA17</strain>
    </source>
</reference>
<dbReference type="Proteomes" id="UP000249260">
    <property type="component" value="Unassembled WGS sequence"/>
</dbReference>
<evidence type="ECO:0000313" key="2">
    <source>
        <dbReference type="Proteomes" id="UP000249260"/>
    </source>
</evidence>
<protein>
    <submittedName>
        <fullName evidence="1">Uncharacterized protein</fullName>
    </submittedName>
</protein>
<dbReference type="AlphaFoldDB" id="A0A328U8S5"/>
<accession>A0A328U8S5</accession>
<organism evidence="1 2">
    <name type="scientific">Paenibacillus montanisoli</name>
    <dbReference type="NCBI Taxonomy" id="2081970"/>
    <lineage>
        <taxon>Bacteria</taxon>
        <taxon>Bacillati</taxon>
        <taxon>Bacillota</taxon>
        <taxon>Bacilli</taxon>
        <taxon>Bacillales</taxon>
        <taxon>Paenibacillaceae</taxon>
        <taxon>Paenibacillus</taxon>
    </lineage>
</organism>
<dbReference type="OrthoDB" id="9790935at2"/>
<name>A0A328U8S5_9BACL</name>
<sequence>MYYVSTDCPYLHNIQLIYCAIKRTPQFYGVRFKRQPTIRLTRQHYSLYVQPKLQFQAVLVFPEYRGVFGDLYSKVSLHL</sequence>
<evidence type="ECO:0000313" key="1">
    <source>
        <dbReference type="EMBL" id="RAP76544.1"/>
    </source>
</evidence>
<proteinExistence type="predicted"/>
<gene>
    <name evidence="1" type="ORF">DL346_14300</name>
</gene>
<dbReference type="EMBL" id="QLUW01000002">
    <property type="protein sequence ID" value="RAP76544.1"/>
    <property type="molecule type" value="Genomic_DNA"/>
</dbReference>